<dbReference type="RefSeq" id="WP_156592228.1">
    <property type="nucleotide sequence ID" value="NZ_WPHU01000008.1"/>
</dbReference>
<dbReference type="AlphaFoldDB" id="A0A7K1RK70"/>
<accession>A0A7K1RK70</accession>
<keyword evidence="1" id="KW-0472">Membrane</keyword>
<gene>
    <name evidence="2" type="ORF">GOZ88_20170</name>
</gene>
<organism evidence="2 3">
    <name type="scientific">Agrobacterium vitis</name>
    <name type="common">Rhizobium vitis</name>
    <dbReference type="NCBI Taxonomy" id="373"/>
    <lineage>
        <taxon>Bacteria</taxon>
        <taxon>Pseudomonadati</taxon>
        <taxon>Pseudomonadota</taxon>
        <taxon>Alphaproteobacteria</taxon>
        <taxon>Hyphomicrobiales</taxon>
        <taxon>Rhizobiaceae</taxon>
        <taxon>Rhizobium/Agrobacterium group</taxon>
        <taxon>Agrobacterium</taxon>
    </lineage>
</organism>
<dbReference type="Proteomes" id="UP000440716">
    <property type="component" value="Unassembled WGS sequence"/>
</dbReference>
<keyword evidence="1" id="KW-0812">Transmembrane</keyword>
<evidence type="ECO:0000256" key="1">
    <source>
        <dbReference type="SAM" id="Phobius"/>
    </source>
</evidence>
<dbReference type="EMBL" id="WPHU01000008">
    <property type="protein sequence ID" value="MVA58426.1"/>
    <property type="molecule type" value="Genomic_DNA"/>
</dbReference>
<feature type="transmembrane region" description="Helical" evidence="1">
    <location>
        <begin position="12"/>
        <end position="42"/>
    </location>
</feature>
<evidence type="ECO:0000313" key="2">
    <source>
        <dbReference type="EMBL" id="MVA58426.1"/>
    </source>
</evidence>
<name>A0A7K1RK70_AGRVI</name>
<keyword evidence="1" id="KW-1133">Transmembrane helix</keyword>
<protein>
    <submittedName>
        <fullName evidence="2">Uncharacterized protein</fullName>
    </submittedName>
</protein>
<proteinExistence type="predicted"/>
<evidence type="ECO:0000313" key="3">
    <source>
        <dbReference type="Proteomes" id="UP000440716"/>
    </source>
</evidence>
<comment type="caution">
    <text evidence="2">The sequence shown here is derived from an EMBL/GenBank/DDBJ whole genome shotgun (WGS) entry which is preliminary data.</text>
</comment>
<sequence length="71" mass="7779">MMTGLRKYVALGVMMAFFAVLPLDIAVPALVLSVMAAINWLVLKAPDDLFDRLLPRQSVSAQYLSTKGRLA</sequence>
<reference evidence="2 3" key="1">
    <citation type="submission" date="2019-12" db="EMBL/GenBank/DDBJ databases">
        <title>Whole-genome sequencing of Allorhizobium vitis.</title>
        <authorList>
            <person name="Gan H.M."/>
            <person name="Szegedi E."/>
            <person name="Burr T."/>
            <person name="Savka M.A."/>
        </authorList>
    </citation>
    <scope>NUCLEOTIDE SEQUENCE [LARGE SCALE GENOMIC DNA]</scope>
    <source>
        <strain evidence="2 3">CG415</strain>
    </source>
</reference>